<dbReference type="NCBIfam" id="NF003742">
    <property type="entry name" value="PRK05339.1"/>
    <property type="match status" value="1"/>
</dbReference>
<dbReference type="PANTHER" id="PTHR31756:SF3">
    <property type="entry name" value="PYRUVATE, PHOSPHATE DIKINASE REGULATORY PROTEIN 1, CHLOROPLASTIC"/>
    <property type="match status" value="1"/>
</dbReference>
<dbReference type="GO" id="GO:0005524">
    <property type="term" value="F:ATP binding"/>
    <property type="evidence" value="ECO:0007669"/>
    <property type="project" value="InterPro"/>
</dbReference>
<evidence type="ECO:0000256" key="2">
    <source>
        <dbReference type="ARBA" id="ARBA00022679"/>
    </source>
</evidence>
<accession>A0A251X4F7</accession>
<protein>
    <recommendedName>
        <fullName evidence="5">Putative phosphoenolpyruvate synthase regulatory protein</fullName>
        <shortName evidence="5">PEP synthase regulatory protein</shortName>
        <shortName evidence="5">PSRP</shortName>
        <ecNumber evidence="5">2.7.11.33</ecNumber>
        <ecNumber evidence="5">2.7.4.28</ecNumber>
    </recommendedName>
    <alternativeName>
        <fullName evidence="5">Pyruvate, water dikinase regulatory protein</fullName>
    </alternativeName>
</protein>
<dbReference type="InterPro" id="IPR005177">
    <property type="entry name" value="Kinase-pyrophosphorylase"/>
</dbReference>
<sequence>MEKQQSRVVFFVSDGTGITANTFGQSLLTQFDTLHFEQILLSRIDTEEKVQAVVRQINETAQHYGQRPIVFATLTENRMRHLLSTSNSLFLDLFGKFIEPLELELQTKSSHAKGKAHGVGTPYNQRIEAMNFALEHDDGVNIKHYEKADIILVGASRSGKTPTCVYLAMHFGMAAANYPLTEDDLETLDLPAILKPFKSKLFGLTIQAERLQEIRQKRRPDSRYASIQQCQFEVQRIEAIYRQAHLPYVNTTAMSVEEIATFILQTLKPKNIRAF</sequence>
<dbReference type="AlphaFoldDB" id="A0A251X4F7"/>
<dbReference type="Pfam" id="PF03618">
    <property type="entry name" value="Kinase-PPPase"/>
    <property type="match status" value="1"/>
</dbReference>
<gene>
    <name evidence="6" type="ORF">TPSD3_14835</name>
</gene>
<dbReference type="EC" id="2.7.4.28" evidence="5"/>
<feature type="binding site" evidence="5">
    <location>
        <begin position="154"/>
        <end position="161"/>
    </location>
    <ligand>
        <name>ADP</name>
        <dbReference type="ChEBI" id="CHEBI:456216"/>
    </ligand>
</feature>
<comment type="similarity">
    <text evidence="5">Belongs to the pyruvate, phosphate/water dikinase regulatory protein family. PSRP subfamily.</text>
</comment>
<dbReference type="GO" id="GO:0016776">
    <property type="term" value="F:phosphotransferase activity, phosphate group as acceptor"/>
    <property type="evidence" value="ECO:0007669"/>
    <property type="project" value="UniProtKB-UniRule"/>
</dbReference>
<reference evidence="6 7" key="1">
    <citation type="submission" date="2016-12" db="EMBL/GenBank/DDBJ databases">
        <title>Thioflexothrix psekupsii D3 genome sequencing and assembly.</title>
        <authorList>
            <person name="Fomenkov A."/>
            <person name="Vincze T."/>
            <person name="Grabovich M."/>
            <person name="Anton B.P."/>
            <person name="Dubinina G."/>
            <person name="Orlova M."/>
            <person name="Belousova E."/>
            <person name="Roberts R.J."/>
        </authorList>
    </citation>
    <scope>NUCLEOTIDE SEQUENCE [LARGE SCALE GENOMIC DNA]</scope>
    <source>
        <strain evidence="6">D3</strain>
    </source>
</reference>
<keyword evidence="1 5" id="KW-0723">Serine/threonine-protein kinase</keyword>
<keyword evidence="6" id="KW-0670">Pyruvate</keyword>
<evidence type="ECO:0000256" key="3">
    <source>
        <dbReference type="ARBA" id="ARBA00022741"/>
    </source>
</evidence>
<comment type="catalytic activity">
    <reaction evidence="5">
        <text>[pyruvate, water dikinase] + ADP = [pyruvate, water dikinase]-phosphate + AMP + H(+)</text>
        <dbReference type="Rhea" id="RHEA:46020"/>
        <dbReference type="Rhea" id="RHEA-COMP:11425"/>
        <dbReference type="Rhea" id="RHEA-COMP:11426"/>
        <dbReference type="ChEBI" id="CHEBI:15378"/>
        <dbReference type="ChEBI" id="CHEBI:43176"/>
        <dbReference type="ChEBI" id="CHEBI:68546"/>
        <dbReference type="ChEBI" id="CHEBI:456215"/>
        <dbReference type="ChEBI" id="CHEBI:456216"/>
        <dbReference type="EC" id="2.7.11.33"/>
    </reaction>
</comment>
<organism evidence="6 7">
    <name type="scientific">Thioflexithrix psekupsensis</name>
    <dbReference type="NCBI Taxonomy" id="1570016"/>
    <lineage>
        <taxon>Bacteria</taxon>
        <taxon>Pseudomonadati</taxon>
        <taxon>Pseudomonadota</taxon>
        <taxon>Gammaproteobacteria</taxon>
        <taxon>Thiotrichales</taxon>
        <taxon>Thioflexithrix</taxon>
    </lineage>
</organism>
<evidence type="ECO:0000256" key="5">
    <source>
        <dbReference type="HAMAP-Rule" id="MF_01062"/>
    </source>
</evidence>
<evidence type="ECO:0000256" key="1">
    <source>
        <dbReference type="ARBA" id="ARBA00022527"/>
    </source>
</evidence>
<dbReference type="GO" id="GO:0043531">
    <property type="term" value="F:ADP binding"/>
    <property type="evidence" value="ECO:0007669"/>
    <property type="project" value="UniProtKB-UniRule"/>
</dbReference>
<evidence type="ECO:0000313" key="7">
    <source>
        <dbReference type="Proteomes" id="UP000194798"/>
    </source>
</evidence>
<proteinExistence type="inferred from homology"/>
<comment type="function">
    <text evidence="5">Bifunctional serine/threonine kinase and phosphorylase involved in the regulation of the phosphoenolpyruvate synthase (PEPS) by catalyzing its phosphorylation/dephosphorylation.</text>
</comment>
<evidence type="ECO:0000256" key="4">
    <source>
        <dbReference type="ARBA" id="ARBA00022777"/>
    </source>
</evidence>
<dbReference type="PANTHER" id="PTHR31756">
    <property type="entry name" value="PYRUVATE, PHOSPHATE DIKINASE REGULATORY PROTEIN 1, CHLOROPLASTIC"/>
    <property type="match status" value="1"/>
</dbReference>
<comment type="catalytic activity">
    <reaction evidence="5">
        <text>[pyruvate, water dikinase]-phosphate + phosphate + H(+) = [pyruvate, water dikinase] + diphosphate</text>
        <dbReference type="Rhea" id="RHEA:48580"/>
        <dbReference type="Rhea" id="RHEA-COMP:11425"/>
        <dbReference type="Rhea" id="RHEA-COMP:11426"/>
        <dbReference type="ChEBI" id="CHEBI:15378"/>
        <dbReference type="ChEBI" id="CHEBI:33019"/>
        <dbReference type="ChEBI" id="CHEBI:43176"/>
        <dbReference type="ChEBI" id="CHEBI:43474"/>
        <dbReference type="ChEBI" id="CHEBI:68546"/>
        <dbReference type="EC" id="2.7.4.28"/>
    </reaction>
</comment>
<keyword evidence="2 5" id="KW-0808">Transferase</keyword>
<dbReference type="InterPro" id="IPR026530">
    <property type="entry name" value="PSRP"/>
</dbReference>
<evidence type="ECO:0000313" key="6">
    <source>
        <dbReference type="EMBL" id="OUD12384.1"/>
    </source>
</evidence>
<dbReference type="OrthoDB" id="9782201at2"/>
<keyword evidence="4 5" id="KW-0418">Kinase</keyword>
<dbReference type="EC" id="2.7.11.33" evidence="5"/>
<dbReference type="Proteomes" id="UP000194798">
    <property type="component" value="Unassembled WGS sequence"/>
</dbReference>
<comment type="caution">
    <text evidence="6">The sequence shown here is derived from an EMBL/GenBank/DDBJ whole genome shotgun (WGS) entry which is preliminary data.</text>
</comment>
<keyword evidence="7" id="KW-1185">Reference proteome</keyword>
<name>A0A251X4F7_9GAMM</name>
<dbReference type="RefSeq" id="WP_086489332.1">
    <property type="nucleotide sequence ID" value="NZ_MSLT01000023.1"/>
</dbReference>
<dbReference type="GO" id="GO:0004674">
    <property type="term" value="F:protein serine/threonine kinase activity"/>
    <property type="evidence" value="ECO:0007669"/>
    <property type="project" value="UniProtKB-UniRule"/>
</dbReference>
<dbReference type="HAMAP" id="MF_01062">
    <property type="entry name" value="PSRP"/>
    <property type="match status" value="1"/>
</dbReference>
<keyword evidence="3 5" id="KW-0547">Nucleotide-binding</keyword>
<dbReference type="EMBL" id="MSLT01000023">
    <property type="protein sequence ID" value="OUD12384.1"/>
    <property type="molecule type" value="Genomic_DNA"/>
</dbReference>